<organism evidence="1">
    <name type="scientific">viral metagenome</name>
    <dbReference type="NCBI Taxonomy" id="1070528"/>
    <lineage>
        <taxon>unclassified sequences</taxon>
        <taxon>metagenomes</taxon>
        <taxon>organismal metagenomes</taxon>
    </lineage>
</organism>
<protein>
    <recommendedName>
        <fullName evidence="2">FeoB-associated Cys-rich membrane protein</fullName>
    </recommendedName>
</protein>
<dbReference type="AlphaFoldDB" id="A0A6C0B1S5"/>
<evidence type="ECO:0000313" key="1">
    <source>
        <dbReference type="EMBL" id="QHS86002.1"/>
    </source>
</evidence>
<dbReference type="EMBL" id="MN739050">
    <property type="protein sequence ID" value="QHS86002.1"/>
    <property type="molecule type" value="Genomic_DNA"/>
</dbReference>
<sequence>MWWLKYLIAALVIAGAITFFTMQKPPVKQGCSSCPGKKDAY</sequence>
<evidence type="ECO:0008006" key="2">
    <source>
        <dbReference type="Google" id="ProtNLM"/>
    </source>
</evidence>
<proteinExistence type="predicted"/>
<name>A0A6C0B1S5_9ZZZZ</name>
<reference evidence="1" key="1">
    <citation type="journal article" date="2020" name="Nature">
        <title>Giant virus diversity and host interactions through global metagenomics.</title>
        <authorList>
            <person name="Schulz F."/>
            <person name="Roux S."/>
            <person name="Paez-Espino D."/>
            <person name="Jungbluth S."/>
            <person name="Walsh D.A."/>
            <person name="Denef V.J."/>
            <person name="McMahon K.D."/>
            <person name="Konstantinidis K.T."/>
            <person name="Eloe-Fadrosh E.A."/>
            <person name="Kyrpides N.C."/>
            <person name="Woyke T."/>
        </authorList>
    </citation>
    <scope>NUCLEOTIDE SEQUENCE</scope>
    <source>
        <strain evidence="1">GVMAG-M-3300009185-7</strain>
    </source>
</reference>
<accession>A0A6C0B1S5</accession>